<proteinExistence type="inferred from homology"/>
<dbReference type="EMBL" id="VKID01000002">
    <property type="protein sequence ID" value="TRX99426.1"/>
    <property type="molecule type" value="Genomic_DNA"/>
</dbReference>
<reference evidence="2 3" key="1">
    <citation type="submission" date="2019-07" db="EMBL/GenBank/DDBJ databases">
        <title>Genome sequence of Acholeplasma laidlawii strain with increased resistance to erythromycin.</title>
        <authorList>
            <person name="Medvedeva E.S."/>
            <person name="Baranova N.B."/>
            <person name="Siniagina M.N."/>
            <person name="Mouzykantov A."/>
            <person name="Chernova O.A."/>
            <person name="Chernov V.M."/>
        </authorList>
    </citation>
    <scope>NUCLEOTIDE SEQUENCE [LARGE SCALE GENOMIC DNA]</scope>
    <source>
        <strain evidence="2 3">PG8REry</strain>
    </source>
</reference>
<sequence length="146" mass="16047">MKGCVFMDDLKQIYETVITNMEGTKGFATADNGHAFGLASVLKADTEHTNPEQLIGAAWATCLNAAIISVIRSKKLTNRSRVDVKVKLWLHPIERYSFTLDATAAIEDLDPVTTKEIIDYAHRLCPVSKLIGDKPGVTLTIVPYQA</sequence>
<accession>A0A553IGU3</accession>
<evidence type="ECO:0000256" key="1">
    <source>
        <dbReference type="ARBA" id="ARBA00007378"/>
    </source>
</evidence>
<dbReference type="Gene3D" id="3.30.300.20">
    <property type="match status" value="1"/>
</dbReference>
<dbReference type="SUPFAM" id="SSF82784">
    <property type="entry name" value="OsmC-like"/>
    <property type="match status" value="1"/>
</dbReference>
<dbReference type="InterPro" id="IPR019953">
    <property type="entry name" value="OHR"/>
</dbReference>
<name>A0A553IGU3_ACHLA</name>
<dbReference type="AlphaFoldDB" id="A0A553IGU3"/>
<comment type="similarity">
    <text evidence="1">Belongs to the OsmC/Ohr family.</text>
</comment>
<dbReference type="InterPro" id="IPR015946">
    <property type="entry name" value="KH_dom-like_a/b"/>
</dbReference>
<protein>
    <submittedName>
        <fullName evidence="2">OsmC family peroxiredoxin</fullName>
    </submittedName>
</protein>
<dbReference type="InterPro" id="IPR003718">
    <property type="entry name" value="OsmC/Ohr_fam"/>
</dbReference>
<dbReference type="Pfam" id="PF02566">
    <property type="entry name" value="OsmC"/>
    <property type="match status" value="1"/>
</dbReference>
<gene>
    <name evidence="2" type="ORF">FNV44_06910</name>
</gene>
<dbReference type="PANTHER" id="PTHR33797:SF2">
    <property type="entry name" value="ORGANIC HYDROPEROXIDE RESISTANCE PROTEIN-LIKE"/>
    <property type="match status" value="1"/>
</dbReference>
<dbReference type="InterPro" id="IPR036102">
    <property type="entry name" value="OsmC/Ohrsf"/>
</dbReference>
<dbReference type="GO" id="GO:0006979">
    <property type="term" value="P:response to oxidative stress"/>
    <property type="evidence" value="ECO:0007669"/>
    <property type="project" value="InterPro"/>
</dbReference>
<organism evidence="2 3">
    <name type="scientific">Acholeplasma laidlawii</name>
    <dbReference type="NCBI Taxonomy" id="2148"/>
    <lineage>
        <taxon>Bacteria</taxon>
        <taxon>Bacillati</taxon>
        <taxon>Mycoplasmatota</taxon>
        <taxon>Mollicutes</taxon>
        <taxon>Acholeplasmatales</taxon>
        <taxon>Acholeplasmataceae</taxon>
        <taxon>Acholeplasma</taxon>
    </lineage>
</organism>
<evidence type="ECO:0000313" key="2">
    <source>
        <dbReference type="EMBL" id="TRX99426.1"/>
    </source>
</evidence>
<dbReference type="OMA" id="FATCLNA"/>
<dbReference type="Proteomes" id="UP000315938">
    <property type="component" value="Unassembled WGS sequence"/>
</dbReference>
<dbReference type="PANTHER" id="PTHR33797">
    <property type="entry name" value="ORGANIC HYDROPEROXIDE RESISTANCE PROTEIN-LIKE"/>
    <property type="match status" value="1"/>
</dbReference>
<comment type="caution">
    <text evidence="2">The sequence shown here is derived from an EMBL/GenBank/DDBJ whole genome shotgun (WGS) entry which is preliminary data.</text>
</comment>
<evidence type="ECO:0000313" key="3">
    <source>
        <dbReference type="Proteomes" id="UP000315938"/>
    </source>
</evidence>